<dbReference type="EMBL" id="KV875556">
    <property type="protein sequence ID" value="RZR71591.1"/>
    <property type="molecule type" value="Genomic_DNA"/>
</dbReference>
<organism evidence="2">
    <name type="scientific">Ensete ventricosum</name>
    <name type="common">Abyssinian banana</name>
    <name type="synonym">Musa ensete</name>
    <dbReference type="NCBI Taxonomy" id="4639"/>
    <lineage>
        <taxon>Eukaryota</taxon>
        <taxon>Viridiplantae</taxon>
        <taxon>Streptophyta</taxon>
        <taxon>Embryophyta</taxon>
        <taxon>Tracheophyta</taxon>
        <taxon>Spermatophyta</taxon>
        <taxon>Magnoliopsida</taxon>
        <taxon>Liliopsida</taxon>
        <taxon>Zingiberales</taxon>
        <taxon>Musaceae</taxon>
        <taxon>Ensete</taxon>
    </lineage>
</organism>
<evidence type="ECO:0000313" key="2">
    <source>
        <dbReference type="EMBL" id="RZR71591.1"/>
    </source>
</evidence>
<name>A0A445MBG5_ENSVE</name>
<feature type="compositionally biased region" description="Basic and acidic residues" evidence="1">
    <location>
        <begin position="9"/>
        <end position="18"/>
    </location>
</feature>
<gene>
    <name evidence="2" type="ORF">BHM03_00005990</name>
</gene>
<feature type="compositionally biased region" description="Polar residues" evidence="1">
    <location>
        <begin position="81"/>
        <end position="90"/>
    </location>
</feature>
<proteinExistence type="predicted"/>
<reference evidence="2" key="1">
    <citation type="journal article" date="2018" name="Data Brief">
        <title>Genome sequence data from 17 accessions of Ensete ventricosum, a staple food crop for millions in Ethiopia.</title>
        <authorList>
            <person name="Yemataw Z."/>
            <person name="Muzemil S."/>
            <person name="Ambachew D."/>
            <person name="Tripathi L."/>
            <person name="Tesfaye K."/>
            <person name="Chala A."/>
            <person name="Farbos A."/>
            <person name="O'Neill P."/>
            <person name="Moore K."/>
            <person name="Grant M."/>
            <person name="Studholme D.J."/>
        </authorList>
    </citation>
    <scope>NUCLEOTIDE SEQUENCE [LARGE SCALE GENOMIC DNA]</scope>
    <source>
        <tissue evidence="2">Leaf</tissue>
    </source>
</reference>
<dbReference type="Proteomes" id="UP000290560">
    <property type="component" value="Unassembled WGS sequence"/>
</dbReference>
<evidence type="ECO:0000256" key="1">
    <source>
        <dbReference type="SAM" id="MobiDB-lite"/>
    </source>
</evidence>
<feature type="region of interest" description="Disordered" evidence="1">
    <location>
        <begin position="1"/>
        <end position="90"/>
    </location>
</feature>
<feature type="compositionally biased region" description="Low complexity" evidence="1">
    <location>
        <begin position="55"/>
        <end position="78"/>
    </location>
</feature>
<accession>A0A445MBG5</accession>
<dbReference type="AlphaFoldDB" id="A0A445MBG5"/>
<sequence>MRGNGGSKEVQRSGHESKGGWATIEVEEDVAGSDSTEKGEEGATSGRGNRGGQQRMAAVAATTTRAATRATSRGAARASIMGSTDVATSG</sequence>
<protein>
    <submittedName>
        <fullName evidence="2">Uncharacterized protein</fullName>
    </submittedName>
</protein>